<organism evidence="1 2">
    <name type="scientific">Aphis glycines</name>
    <name type="common">Soybean aphid</name>
    <dbReference type="NCBI Taxonomy" id="307491"/>
    <lineage>
        <taxon>Eukaryota</taxon>
        <taxon>Metazoa</taxon>
        <taxon>Ecdysozoa</taxon>
        <taxon>Arthropoda</taxon>
        <taxon>Hexapoda</taxon>
        <taxon>Insecta</taxon>
        <taxon>Pterygota</taxon>
        <taxon>Neoptera</taxon>
        <taxon>Paraneoptera</taxon>
        <taxon>Hemiptera</taxon>
        <taxon>Sternorrhyncha</taxon>
        <taxon>Aphidomorpha</taxon>
        <taxon>Aphidoidea</taxon>
        <taxon>Aphididae</taxon>
        <taxon>Aphidini</taxon>
        <taxon>Aphis</taxon>
        <taxon>Aphis</taxon>
    </lineage>
</organism>
<comment type="caution">
    <text evidence="1">The sequence shown here is derived from an EMBL/GenBank/DDBJ whole genome shotgun (WGS) entry which is preliminary data.</text>
</comment>
<dbReference type="Proteomes" id="UP000475862">
    <property type="component" value="Unassembled WGS sequence"/>
</dbReference>
<accession>A0A6G0U6L4</accession>
<sequence>MIKVILPYVSFSNNVICTYIGDWCSTFIAFHESIIIFVSVGFFSNIVSLSFDDLSFITYFNNIKNNVLHHILYNLHLKCNFVTVICNLHHVTTHKAITGDKNDKYLVSRYLKNVGPPKFFFSYGLDYQTLPNVFIFKIKIVLIDFLFVLSFSRTVCNNNKLDINTIRYKNVFFNFLSNFYFAYKYLQFTQLCKKLKI</sequence>
<name>A0A6G0U6L4_APHGL</name>
<gene>
    <name evidence="1" type="ORF">AGLY_001844</name>
</gene>
<evidence type="ECO:0000313" key="2">
    <source>
        <dbReference type="Proteomes" id="UP000475862"/>
    </source>
</evidence>
<dbReference type="EMBL" id="VYZN01000004">
    <property type="protein sequence ID" value="KAE9543866.1"/>
    <property type="molecule type" value="Genomic_DNA"/>
</dbReference>
<reference evidence="1 2" key="1">
    <citation type="submission" date="2019-08" db="EMBL/GenBank/DDBJ databases">
        <title>The genome of the soybean aphid Biotype 1, its phylome, world population structure and adaptation to the North American continent.</title>
        <authorList>
            <person name="Giordano R."/>
            <person name="Donthu R.K."/>
            <person name="Hernandez A.G."/>
            <person name="Wright C.L."/>
            <person name="Zimin A.V."/>
        </authorList>
    </citation>
    <scope>NUCLEOTIDE SEQUENCE [LARGE SCALE GENOMIC DNA]</scope>
    <source>
        <tissue evidence="1">Whole aphids</tissue>
    </source>
</reference>
<protein>
    <submittedName>
        <fullName evidence="1">Uncharacterized protein</fullName>
    </submittedName>
</protein>
<dbReference type="AlphaFoldDB" id="A0A6G0U6L4"/>
<proteinExistence type="predicted"/>
<keyword evidence="2" id="KW-1185">Reference proteome</keyword>
<evidence type="ECO:0000313" key="1">
    <source>
        <dbReference type="EMBL" id="KAE9543866.1"/>
    </source>
</evidence>